<proteinExistence type="predicted"/>
<dbReference type="Pfam" id="PF01381">
    <property type="entry name" value="HTH_3"/>
    <property type="match status" value="1"/>
</dbReference>
<dbReference type="AlphaFoldDB" id="A0A6N9I4D1"/>
<dbReference type="InterPro" id="IPR053163">
    <property type="entry name" value="HTH-type_regulator_Rgg"/>
</dbReference>
<dbReference type="RefSeq" id="WP_161003938.1">
    <property type="nucleotide sequence ID" value="NZ_WEZQ01000014.1"/>
</dbReference>
<comment type="caution">
    <text evidence="2">The sequence shown here is derived from an EMBL/GenBank/DDBJ whole genome shotgun (WGS) entry which is preliminary data.</text>
</comment>
<dbReference type="Gene3D" id="1.25.40.400">
    <property type="match status" value="1"/>
</dbReference>
<evidence type="ECO:0000259" key="1">
    <source>
        <dbReference type="PROSITE" id="PS50943"/>
    </source>
</evidence>
<dbReference type="EMBL" id="WEZQ01000014">
    <property type="protein sequence ID" value="MYV17564.1"/>
    <property type="molecule type" value="Genomic_DNA"/>
</dbReference>
<feature type="domain" description="HTH cro/C1-type" evidence="1">
    <location>
        <begin position="8"/>
        <end position="61"/>
    </location>
</feature>
<evidence type="ECO:0000313" key="3">
    <source>
        <dbReference type="Proteomes" id="UP000449209"/>
    </source>
</evidence>
<dbReference type="OrthoDB" id="34624at2"/>
<protein>
    <submittedName>
        <fullName evidence="2">Helix-turn-helix domain-containing protein</fullName>
    </submittedName>
</protein>
<dbReference type="Proteomes" id="UP000449209">
    <property type="component" value="Unassembled WGS sequence"/>
</dbReference>
<organism evidence="2 3">
    <name type="scientific">Furfurilactobacillus milii</name>
    <dbReference type="NCBI Taxonomy" id="2888272"/>
    <lineage>
        <taxon>Bacteria</taxon>
        <taxon>Bacillati</taxon>
        <taxon>Bacillota</taxon>
        <taxon>Bacilli</taxon>
        <taxon>Lactobacillales</taxon>
        <taxon>Lactobacillaceae</taxon>
        <taxon>Furfurilactobacillus</taxon>
    </lineage>
</organism>
<dbReference type="InterPro" id="IPR001387">
    <property type="entry name" value="Cro/C1-type_HTH"/>
</dbReference>
<dbReference type="GO" id="GO:0003677">
    <property type="term" value="F:DNA binding"/>
    <property type="evidence" value="ECO:0007669"/>
    <property type="project" value="InterPro"/>
</dbReference>
<accession>A0A6N9I4D1</accession>
<evidence type="ECO:0000313" key="2">
    <source>
        <dbReference type="EMBL" id="MYV17564.1"/>
    </source>
</evidence>
<sequence>MSSMGATFRQLRRGKHLSLTEVSDGIVTASFLSKYERGLTDISFATLTRLLERINVDIAEFVYFDQSAQSDHSTNEQYLHDVSRLYLADNIGALRQLKSTFRKDHEQLLPLFLDLNDAMLDACIASLTQTTLASSSQELIINYLSSAEHWGFYELYLFGNSLMCLPVDQAITLADLMYKRGLAYVNLQTDNVSAQFRILNNLICACAEHNRLEAAQHFLALFKHLLIHPRQFYETVKYQILVGMIMYLTGKQDAGLNRLQAALIIVKQVGTPALLAHEINYLQRFMPSDVWQQLHEAVDRAPSA</sequence>
<dbReference type="Gene3D" id="1.10.260.40">
    <property type="entry name" value="lambda repressor-like DNA-binding domains"/>
    <property type="match status" value="1"/>
</dbReference>
<dbReference type="CDD" id="cd00093">
    <property type="entry name" value="HTH_XRE"/>
    <property type="match status" value="1"/>
</dbReference>
<gene>
    <name evidence="2" type="ORF">GB993_08605</name>
</gene>
<reference evidence="2 3" key="1">
    <citation type="journal article" date="2019" name="Appl. Environ. Microbiol.">
        <title>Genetic determinants of hydroxycinnamic acid metabolism in heterofermentative lactobacilli.</title>
        <authorList>
            <person name="Gaur G."/>
            <person name="Oh J.H."/>
            <person name="Filannino P."/>
            <person name="Gobbetti M."/>
            <person name="van Pijkeren J.P."/>
            <person name="Ganzle M.G."/>
        </authorList>
    </citation>
    <scope>NUCLEOTIDE SEQUENCE [LARGE SCALE GENOMIC DNA]</scope>
    <source>
        <strain evidence="2 3">C5</strain>
    </source>
</reference>
<dbReference type="SUPFAM" id="SSF47413">
    <property type="entry name" value="lambda repressor-like DNA-binding domains"/>
    <property type="match status" value="1"/>
</dbReference>
<dbReference type="PROSITE" id="PS50943">
    <property type="entry name" value="HTH_CROC1"/>
    <property type="match status" value="1"/>
</dbReference>
<dbReference type="InterPro" id="IPR010982">
    <property type="entry name" value="Lambda_DNA-bd_dom_sf"/>
</dbReference>
<name>A0A6N9I4D1_9LACO</name>
<dbReference type="NCBIfam" id="TIGR01716">
    <property type="entry name" value="RGG_Cterm"/>
    <property type="match status" value="1"/>
</dbReference>
<dbReference type="InterPro" id="IPR010057">
    <property type="entry name" value="Transcription_activator_Rgg_C"/>
</dbReference>
<dbReference type="PANTHER" id="PTHR37038">
    <property type="entry name" value="TRANSCRIPTIONAL REGULATOR-RELATED"/>
    <property type="match status" value="1"/>
</dbReference>
<dbReference type="Pfam" id="PF21259">
    <property type="entry name" value="Rgg_C"/>
    <property type="match status" value="1"/>
</dbReference>
<dbReference type="PANTHER" id="PTHR37038:SF12">
    <property type="entry name" value="TRANSCRIPTIONAL REGULATOR"/>
    <property type="match status" value="1"/>
</dbReference>
<dbReference type="SMART" id="SM00530">
    <property type="entry name" value="HTH_XRE"/>
    <property type="match status" value="1"/>
</dbReference>